<reference evidence="2 3" key="1">
    <citation type="submission" date="2020-02" db="EMBL/GenBank/DDBJ databases">
        <title>Whole-genome analyses of novel actinobacteria.</title>
        <authorList>
            <person name="Sahin N."/>
        </authorList>
    </citation>
    <scope>NUCLEOTIDE SEQUENCE [LARGE SCALE GENOMIC DNA]</scope>
    <source>
        <strain evidence="2 3">A7024</strain>
    </source>
</reference>
<accession>A0A6G4TX90</accession>
<keyword evidence="1" id="KW-1133">Transmembrane helix</keyword>
<name>A0A6G4TX90_9ACTN</name>
<keyword evidence="3" id="KW-1185">Reference proteome</keyword>
<keyword evidence="1" id="KW-0812">Transmembrane</keyword>
<organism evidence="2 3">
    <name type="scientific">Streptomyces coryli</name>
    <dbReference type="NCBI Taxonomy" id="1128680"/>
    <lineage>
        <taxon>Bacteria</taxon>
        <taxon>Bacillati</taxon>
        <taxon>Actinomycetota</taxon>
        <taxon>Actinomycetes</taxon>
        <taxon>Kitasatosporales</taxon>
        <taxon>Streptomycetaceae</taxon>
        <taxon>Streptomyces</taxon>
    </lineage>
</organism>
<gene>
    <name evidence="2" type="ORF">G5C51_11030</name>
</gene>
<protein>
    <submittedName>
        <fullName evidence="2">Uncharacterized protein</fullName>
    </submittedName>
</protein>
<dbReference type="EMBL" id="JAAKZV010000034">
    <property type="protein sequence ID" value="NGN64433.1"/>
    <property type="molecule type" value="Genomic_DNA"/>
</dbReference>
<keyword evidence="1" id="KW-0472">Membrane</keyword>
<dbReference type="AlphaFoldDB" id="A0A6G4TX90"/>
<sequence length="58" mass="6157">MASWSGWVAGTRYQAADTADAVSSATAGYTAAVLAILYIRKLSGMQETKQHALAGQYF</sequence>
<feature type="transmembrane region" description="Helical" evidence="1">
    <location>
        <begin position="21"/>
        <end position="39"/>
    </location>
</feature>
<dbReference type="RefSeq" id="WP_165235726.1">
    <property type="nucleotide sequence ID" value="NZ_JAAKZV010000034.1"/>
</dbReference>
<comment type="caution">
    <text evidence="2">The sequence shown here is derived from an EMBL/GenBank/DDBJ whole genome shotgun (WGS) entry which is preliminary data.</text>
</comment>
<proteinExistence type="predicted"/>
<evidence type="ECO:0000256" key="1">
    <source>
        <dbReference type="SAM" id="Phobius"/>
    </source>
</evidence>
<evidence type="ECO:0000313" key="2">
    <source>
        <dbReference type="EMBL" id="NGN64433.1"/>
    </source>
</evidence>
<dbReference type="Proteomes" id="UP000481583">
    <property type="component" value="Unassembled WGS sequence"/>
</dbReference>
<evidence type="ECO:0000313" key="3">
    <source>
        <dbReference type="Proteomes" id="UP000481583"/>
    </source>
</evidence>